<keyword evidence="13" id="KW-0966">Cell projection</keyword>
<evidence type="ECO:0000256" key="17">
    <source>
        <dbReference type="ARBA" id="ARBA00037854"/>
    </source>
</evidence>
<comment type="function">
    <text evidence="15">SNAREs, soluble N-ethylmaleimide-sensitive factor-attachment protein receptors, are essential proteins for fusion of cellular membranes. SNAREs localized on opposing membranes assemble to form a trans-SNARE complex, an extended, parallel four alpha-helical bundle that drives membrane fusion. SNAP29 is a SNARE involved in autophagy through the direct control of autophagosome membrane fusion with the lysososome membrane. Also plays a role in ciliogenesis by regulating membrane fusions.</text>
</comment>
<keyword evidence="14" id="KW-0968">Cytoplasmic vesicle</keyword>
<dbReference type="FunFam" id="1.20.5.110:FF:000051">
    <property type="entry name" value="synaptosomal-associated protein 29"/>
    <property type="match status" value="1"/>
</dbReference>
<evidence type="ECO:0000256" key="13">
    <source>
        <dbReference type="ARBA" id="ARBA00023273"/>
    </source>
</evidence>
<dbReference type="PANTHER" id="PTHR19305">
    <property type="entry name" value="SYNAPTOSOMAL ASSOCIATED PROTEIN"/>
    <property type="match status" value="1"/>
</dbReference>
<evidence type="ECO:0000256" key="7">
    <source>
        <dbReference type="ARBA" id="ARBA00022927"/>
    </source>
</evidence>
<reference evidence="24" key="3">
    <citation type="submission" date="2025-09" db="UniProtKB">
        <authorList>
            <consortium name="Ensembl"/>
        </authorList>
    </citation>
    <scope>IDENTIFICATION</scope>
</reference>
<dbReference type="SUPFAM" id="SSF58038">
    <property type="entry name" value="SNARE fusion complex"/>
    <property type="match status" value="2"/>
</dbReference>
<dbReference type="PROSITE" id="PS50192">
    <property type="entry name" value="T_SNARE"/>
    <property type="match status" value="2"/>
</dbReference>
<comment type="subcellular location">
    <subcellularLocation>
        <location evidence="16">Cell projection</location>
        <location evidence="16">Cilium membrane</location>
        <topology evidence="16">Peripheral membrane protein</topology>
    </subcellularLocation>
    <subcellularLocation>
        <location evidence="17">Cytoplasmic vesicle</location>
        <location evidence="17">Autophagosome membrane</location>
        <topology evidence="17">Peripheral membrane protein</topology>
    </subcellularLocation>
    <subcellularLocation>
        <location evidence="1">Golgi apparatus membrane</location>
        <topology evidence="1">Peripheral membrane protein</topology>
    </subcellularLocation>
</comment>
<proteinExistence type="inferred from homology"/>
<dbReference type="GO" id="GO:0031201">
    <property type="term" value="C:SNARE complex"/>
    <property type="evidence" value="ECO:0007669"/>
    <property type="project" value="TreeGrafter"/>
</dbReference>
<dbReference type="PANTHER" id="PTHR19305:SF9">
    <property type="entry name" value="SYNAPTOSOMAL-ASSOCIATED PROTEIN 29"/>
    <property type="match status" value="1"/>
</dbReference>
<evidence type="ECO:0000256" key="19">
    <source>
        <dbReference type="ARBA" id="ARBA00042308"/>
    </source>
</evidence>
<evidence type="ECO:0000256" key="5">
    <source>
        <dbReference type="ARBA" id="ARBA00022490"/>
    </source>
</evidence>
<evidence type="ECO:0000259" key="23">
    <source>
        <dbReference type="PROSITE" id="PS50192"/>
    </source>
</evidence>
<evidence type="ECO:0000256" key="21">
    <source>
        <dbReference type="ARBA" id="ARBA00046522"/>
    </source>
</evidence>
<evidence type="ECO:0000256" key="8">
    <source>
        <dbReference type="ARBA" id="ARBA00023006"/>
    </source>
</evidence>
<dbReference type="Proteomes" id="UP000265100">
    <property type="component" value="Chromosome 12"/>
</dbReference>
<evidence type="ECO:0000256" key="22">
    <source>
        <dbReference type="SAM" id="MobiDB-lite"/>
    </source>
</evidence>
<keyword evidence="10" id="KW-0175">Coiled coil</keyword>
<name>A0AAX7U9Z8_ASTCA</name>
<dbReference type="GO" id="GO:0060170">
    <property type="term" value="C:ciliary membrane"/>
    <property type="evidence" value="ECO:0007669"/>
    <property type="project" value="UniProtKB-SubCell"/>
</dbReference>
<dbReference type="CDD" id="cd15887">
    <property type="entry name" value="SNARE_SNAP29N"/>
    <property type="match status" value="1"/>
</dbReference>
<evidence type="ECO:0000313" key="25">
    <source>
        <dbReference type="Proteomes" id="UP000265100"/>
    </source>
</evidence>
<keyword evidence="4" id="KW-1003">Cell membrane</keyword>
<keyword evidence="25" id="KW-1185">Reference proteome</keyword>
<evidence type="ECO:0000256" key="12">
    <source>
        <dbReference type="ARBA" id="ARBA00023136"/>
    </source>
</evidence>
<evidence type="ECO:0000256" key="11">
    <source>
        <dbReference type="ARBA" id="ARBA00023069"/>
    </source>
</evidence>
<dbReference type="GO" id="GO:0016082">
    <property type="term" value="P:synaptic vesicle priming"/>
    <property type="evidence" value="ECO:0007669"/>
    <property type="project" value="TreeGrafter"/>
</dbReference>
<reference evidence="24" key="1">
    <citation type="submission" date="2018-05" db="EMBL/GenBank/DDBJ databases">
        <authorList>
            <person name="Datahose"/>
        </authorList>
    </citation>
    <scope>NUCLEOTIDE SEQUENCE</scope>
</reference>
<comment type="similarity">
    <text evidence="2">Belongs to the SNAP-25 family.</text>
</comment>
<evidence type="ECO:0000313" key="24">
    <source>
        <dbReference type="Ensembl" id="ENSACLP00000065705.1"/>
    </source>
</evidence>
<feature type="domain" description="T-SNARE coiled-coil homology" evidence="23">
    <location>
        <begin position="67"/>
        <end position="112"/>
    </location>
</feature>
<evidence type="ECO:0000256" key="9">
    <source>
        <dbReference type="ARBA" id="ARBA00023034"/>
    </source>
</evidence>
<keyword evidence="6" id="KW-0597">Phosphoprotein</keyword>
<dbReference type="GeneTree" id="ENSGT00950000182843"/>
<dbReference type="GO" id="GO:0006914">
    <property type="term" value="P:autophagy"/>
    <property type="evidence" value="ECO:0007669"/>
    <property type="project" value="UniProtKB-KW"/>
</dbReference>
<keyword evidence="9" id="KW-0333">Golgi apparatus</keyword>
<evidence type="ECO:0000256" key="16">
    <source>
        <dbReference type="ARBA" id="ARBA00037808"/>
    </source>
</evidence>
<evidence type="ECO:0000256" key="2">
    <source>
        <dbReference type="ARBA" id="ARBA00009480"/>
    </source>
</evidence>
<accession>A0AAX7U9Z8</accession>
<dbReference type="AlphaFoldDB" id="A0AAX7U9Z8"/>
<keyword evidence="11" id="KW-0969">Cilium</keyword>
<dbReference type="FunFam" id="1.20.5.110:FF:000041">
    <property type="entry name" value="Synaptosomal-associated protein 29"/>
    <property type="match status" value="1"/>
</dbReference>
<gene>
    <name evidence="24" type="primary">SNAP29</name>
</gene>
<dbReference type="SMART" id="SM00397">
    <property type="entry name" value="t_SNARE"/>
    <property type="match status" value="2"/>
</dbReference>
<evidence type="ECO:0000256" key="1">
    <source>
        <dbReference type="ARBA" id="ARBA00004395"/>
    </source>
</evidence>
<keyword evidence="8" id="KW-0072">Autophagy</keyword>
<dbReference type="GO" id="GO:0031410">
    <property type="term" value="C:cytoplasmic vesicle"/>
    <property type="evidence" value="ECO:0007669"/>
    <property type="project" value="UniProtKB-KW"/>
</dbReference>
<dbReference type="Gene3D" id="1.20.5.110">
    <property type="match status" value="2"/>
</dbReference>
<evidence type="ECO:0000256" key="6">
    <source>
        <dbReference type="ARBA" id="ARBA00022553"/>
    </source>
</evidence>
<dbReference type="GO" id="GO:0005484">
    <property type="term" value="F:SNAP receptor activity"/>
    <property type="evidence" value="ECO:0007669"/>
    <property type="project" value="TreeGrafter"/>
</dbReference>
<dbReference type="Ensembl" id="ENSACLT00000095467.1">
    <property type="protein sequence ID" value="ENSACLP00000065705.1"/>
    <property type="gene ID" value="ENSACLG00000010296.2"/>
</dbReference>
<evidence type="ECO:0000256" key="14">
    <source>
        <dbReference type="ARBA" id="ARBA00023329"/>
    </source>
</evidence>
<dbReference type="GO" id="GO:0031629">
    <property type="term" value="P:synaptic vesicle fusion to presynaptic active zone membrane"/>
    <property type="evidence" value="ECO:0007669"/>
    <property type="project" value="TreeGrafter"/>
</dbReference>
<reference evidence="24" key="2">
    <citation type="submission" date="2025-08" db="UniProtKB">
        <authorList>
            <consortium name="Ensembl"/>
        </authorList>
    </citation>
    <scope>IDENTIFICATION</scope>
</reference>
<dbReference type="GO" id="GO:0098793">
    <property type="term" value="C:presynapse"/>
    <property type="evidence" value="ECO:0007669"/>
    <property type="project" value="GOC"/>
</dbReference>
<feature type="region of interest" description="Disordered" evidence="22">
    <location>
        <begin position="1"/>
        <end position="41"/>
    </location>
</feature>
<sequence length="287" mass="32188">MAYPKSHNPFADDDDEEDFKPKSRGFDDEPSDSGLSEAERRQRCLQQEVMRTAQSAVDSSYRSLGLIYESEKMGVETAEELMRQGEAIKRADKMLDNMDQDLKTSQRHINSIKSVWGGLVNYFKGTPETKPPPEQPKAYKASEGLQTALSSSRENEDKYQASHPNLRKLDTGGKCWNKNLSITVSSHHLLALTISYFIVLGFGATASIDDGSSQQNGYPKNRYLKEAHHTLDKNLDEMCVGLGRLKNLGLGLQSEIDAQDDSIDALLNKVDKMDTKIHNTNQQMKKL</sequence>
<keyword evidence="7" id="KW-0653">Protein transport</keyword>
<keyword evidence="5" id="KW-0963">Cytoplasm</keyword>
<comment type="subunit">
    <text evidence="21">Forms a SNARE complex, composed of VAMP8, SNAP29 and STX17, involved in fusion of autophagosome with lysosome. Interacts with multiple syntaxins including STX6. Interacts with EIPR1. Interacts with STX17; this interaction is increased in the absence of TMEM39A.</text>
</comment>
<protein>
    <recommendedName>
        <fullName evidence="18">Synaptosomal-associated protein 29</fullName>
    </recommendedName>
    <alternativeName>
        <fullName evidence="19">Soluble 29 kDa NSF attachment protein</fullName>
    </alternativeName>
    <alternativeName>
        <fullName evidence="20">Vesicle-membrane fusion protein SNAP-29</fullName>
    </alternativeName>
</protein>
<dbReference type="GO" id="GO:0000139">
    <property type="term" value="C:Golgi membrane"/>
    <property type="evidence" value="ECO:0007669"/>
    <property type="project" value="UniProtKB-SubCell"/>
</dbReference>
<organism evidence="24 25">
    <name type="scientific">Astatotilapia calliptera</name>
    <name type="common">Eastern happy</name>
    <name type="synonym">Chromis callipterus</name>
    <dbReference type="NCBI Taxonomy" id="8154"/>
    <lineage>
        <taxon>Eukaryota</taxon>
        <taxon>Metazoa</taxon>
        <taxon>Chordata</taxon>
        <taxon>Craniata</taxon>
        <taxon>Vertebrata</taxon>
        <taxon>Euteleostomi</taxon>
        <taxon>Actinopterygii</taxon>
        <taxon>Neopterygii</taxon>
        <taxon>Teleostei</taxon>
        <taxon>Neoteleostei</taxon>
        <taxon>Acanthomorphata</taxon>
        <taxon>Ovalentaria</taxon>
        <taxon>Cichlomorphae</taxon>
        <taxon>Cichliformes</taxon>
        <taxon>Cichlidae</taxon>
        <taxon>African cichlids</taxon>
        <taxon>Pseudocrenilabrinae</taxon>
        <taxon>Haplochromini</taxon>
        <taxon>Astatotilapia</taxon>
    </lineage>
</organism>
<dbReference type="GO" id="GO:0000421">
    <property type="term" value="C:autophagosome membrane"/>
    <property type="evidence" value="ECO:0007669"/>
    <property type="project" value="UniProtKB-SubCell"/>
</dbReference>
<keyword evidence="12" id="KW-0472">Membrane</keyword>
<keyword evidence="3" id="KW-0813">Transport</keyword>
<evidence type="ECO:0000256" key="18">
    <source>
        <dbReference type="ARBA" id="ARBA00041113"/>
    </source>
</evidence>
<evidence type="ECO:0000256" key="4">
    <source>
        <dbReference type="ARBA" id="ARBA00022475"/>
    </source>
</evidence>
<dbReference type="InterPro" id="IPR000727">
    <property type="entry name" value="T_SNARE_dom"/>
</dbReference>
<dbReference type="GO" id="GO:0015031">
    <property type="term" value="P:protein transport"/>
    <property type="evidence" value="ECO:0007669"/>
    <property type="project" value="UniProtKB-KW"/>
</dbReference>
<evidence type="ECO:0000256" key="3">
    <source>
        <dbReference type="ARBA" id="ARBA00022448"/>
    </source>
</evidence>
<feature type="domain" description="T-SNARE coiled-coil homology" evidence="23">
    <location>
        <begin position="225"/>
        <end position="287"/>
    </location>
</feature>
<evidence type="ECO:0000256" key="15">
    <source>
        <dbReference type="ARBA" id="ARBA00037064"/>
    </source>
</evidence>
<evidence type="ECO:0000256" key="10">
    <source>
        <dbReference type="ARBA" id="ARBA00023054"/>
    </source>
</evidence>
<dbReference type="GO" id="GO:0019905">
    <property type="term" value="F:syntaxin binding"/>
    <property type="evidence" value="ECO:0007669"/>
    <property type="project" value="TreeGrafter"/>
</dbReference>
<evidence type="ECO:0000256" key="20">
    <source>
        <dbReference type="ARBA" id="ARBA00043032"/>
    </source>
</evidence>
<dbReference type="CDD" id="cd15856">
    <property type="entry name" value="SNARE_SNAP29C"/>
    <property type="match status" value="1"/>
</dbReference>